<keyword evidence="1 3" id="KW-0689">Ribosomal protein</keyword>
<dbReference type="PANTHER" id="PTHR23321">
    <property type="entry name" value="RIBOSOMAL PROTEIN S15, BACTERIAL AND ORGANELLAR"/>
    <property type="match status" value="1"/>
</dbReference>
<dbReference type="InterPro" id="IPR009068">
    <property type="entry name" value="uS15_NS1_RNA-bd_sf"/>
</dbReference>
<comment type="subunit">
    <text evidence="3">Part of the 30S ribosomal subunit. Forms a bridge to the 50S subunit in the 70S ribosome, contacting the 23S rRNA.</text>
</comment>
<comment type="caution">
    <text evidence="7">The sequence shown here is derived from an EMBL/GenBank/DDBJ whole genome shotgun (WGS) entry which is preliminary data.</text>
</comment>
<comment type="function">
    <text evidence="3 5">One of the primary rRNA binding proteins, it binds directly to 16S rRNA where it helps nucleate assembly of the platform of the 30S subunit by binding and bridging several RNA helices of the 16S rRNA.</text>
</comment>
<keyword evidence="8" id="KW-1185">Reference proteome</keyword>
<feature type="region of interest" description="Disordered" evidence="6">
    <location>
        <begin position="1"/>
        <end position="24"/>
    </location>
</feature>
<dbReference type="HAMAP" id="MF_01343_B">
    <property type="entry name" value="Ribosomal_uS15_B"/>
    <property type="match status" value="1"/>
</dbReference>
<accession>A0ABT5WSS8</accession>
<comment type="similarity">
    <text evidence="3 4">Belongs to the universal ribosomal protein uS15 family.</text>
</comment>
<name>A0ABT5WSS8_9SPHN</name>
<dbReference type="PROSITE" id="PS00362">
    <property type="entry name" value="RIBOSOMAL_S15"/>
    <property type="match status" value="1"/>
</dbReference>
<dbReference type="Proteomes" id="UP001216253">
    <property type="component" value="Unassembled WGS sequence"/>
</dbReference>
<keyword evidence="2 3" id="KW-0687">Ribonucleoprotein</keyword>
<evidence type="ECO:0000313" key="8">
    <source>
        <dbReference type="Proteomes" id="UP001216253"/>
    </source>
</evidence>
<dbReference type="RefSeq" id="WP_275229162.1">
    <property type="nucleotide sequence ID" value="NZ_JARESE010000050.1"/>
</dbReference>
<keyword evidence="3 5" id="KW-0699">rRNA-binding</keyword>
<evidence type="ECO:0000256" key="3">
    <source>
        <dbReference type="HAMAP-Rule" id="MF_01343"/>
    </source>
</evidence>
<dbReference type="Pfam" id="PF00312">
    <property type="entry name" value="Ribosomal_S15"/>
    <property type="match status" value="1"/>
</dbReference>
<dbReference type="SMART" id="SM01387">
    <property type="entry name" value="Ribosomal_S15"/>
    <property type="match status" value="1"/>
</dbReference>
<dbReference type="Gene3D" id="1.10.287.10">
    <property type="entry name" value="S15/NS1, RNA-binding"/>
    <property type="match status" value="1"/>
</dbReference>
<evidence type="ECO:0000313" key="7">
    <source>
        <dbReference type="EMBL" id="MDE8653055.1"/>
    </source>
</evidence>
<evidence type="ECO:0000256" key="5">
    <source>
        <dbReference type="RuleBase" id="RU004524"/>
    </source>
</evidence>
<evidence type="ECO:0000256" key="4">
    <source>
        <dbReference type="RuleBase" id="RU003919"/>
    </source>
</evidence>
<proteinExistence type="inferred from homology"/>
<feature type="compositionally biased region" description="Basic and acidic residues" evidence="6">
    <location>
        <begin position="1"/>
        <end position="11"/>
    </location>
</feature>
<dbReference type="InterPro" id="IPR000589">
    <property type="entry name" value="Ribosomal_uS15"/>
</dbReference>
<dbReference type="Gene3D" id="6.10.250.3130">
    <property type="match status" value="1"/>
</dbReference>
<dbReference type="CDD" id="cd00353">
    <property type="entry name" value="Ribosomal_S15p_S13e"/>
    <property type="match status" value="1"/>
</dbReference>
<reference evidence="7 8" key="1">
    <citation type="submission" date="2023-03" db="EMBL/GenBank/DDBJ databases">
        <title>NovoSphingobium album sp. nov. isolated from polycyclic aromatic hydrocarbons- and heavy-metal polluted soil.</title>
        <authorList>
            <person name="Liu Z."/>
            <person name="Wang K."/>
        </authorList>
    </citation>
    <scope>NUCLEOTIDE SEQUENCE [LARGE SCALE GENOMIC DNA]</scope>
    <source>
        <strain evidence="7 8">H3SJ31-1</strain>
    </source>
</reference>
<dbReference type="SUPFAM" id="SSF47060">
    <property type="entry name" value="S15/NS1 RNA-binding domain"/>
    <property type="match status" value="1"/>
</dbReference>
<evidence type="ECO:0000256" key="2">
    <source>
        <dbReference type="ARBA" id="ARBA00023274"/>
    </source>
</evidence>
<dbReference type="GO" id="GO:0005840">
    <property type="term" value="C:ribosome"/>
    <property type="evidence" value="ECO:0007669"/>
    <property type="project" value="UniProtKB-KW"/>
</dbReference>
<dbReference type="NCBIfam" id="TIGR00952">
    <property type="entry name" value="S15_bact"/>
    <property type="match status" value="1"/>
</dbReference>
<dbReference type="PANTHER" id="PTHR23321:SF26">
    <property type="entry name" value="SMALL RIBOSOMAL SUBUNIT PROTEIN US15M"/>
    <property type="match status" value="1"/>
</dbReference>
<sequence length="89" mass="10280">MSVTAEKKQEIIQDNARVSGDTGSPEVQVAILTERINNLTQHFKAHHKDNHSRRGLLAMVNKRRSLLDYLKKKDVERYNSLIQKLGLRK</sequence>
<evidence type="ECO:0000256" key="6">
    <source>
        <dbReference type="SAM" id="MobiDB-lite"/>
    </source>
</evidence>
<dbReference type="InterPro" id="IPR005290">
    <property type="entry name" value="Ribosomal_uS15_bac-type"/>
</dbReference>
<comment type="function">
    <text evidence="3">Forms an intersubunit bridge (bridge B4) with the 23S rRNA of the 50S subunit in the ribosome.</text>
</comment>
<dbReference type="EMBL" id="JARESE010000050">
    <property type="protein sequence ID" value="MDE8653055.1"/>
    <property type="molecule type" value="Genomic_DNA"/>
</dbReference>
<evidence type="ECO:0000256" key="1">
    <source>
        <dbReference type="ARBA" id="ARBA00022980"/>
    </source>
</evidence>
<keyword evidence="3 5" id="KW-0694">RNA-binding</keyword>
<organism evidence="7 8">
    <name type="scientific">Novosphingobium album</name>
    <name type="common">ex Liu et al. 2023</name>
    <dbReference type="NCBI Taxonomy" id="3031130"/>
    <lineage>
        <taxon>Bacteria</taxon>
        <taxon>Pseudomonadati</taxon>
        <taxon>Pseudomonadota</taxon>
        <taxon>Alphaproteobacteria</taxon>
        <taxon>Sphingomonadales</taxon>
        <taxon>Sphingomonadaceae</taxon>
        <taxon>Novosphingobium</taxon>
    </lineage>
</organism>
<protein>
    <recommendedName>
        <fullName evidence="3">Small ribosomal subunit protein uS15</fullName>
    </recommendedName>
</protein>
<gene>
    <name evidence="3 7" type="primary">rpsO</name>
    <name evidence="7" type="ORF">PYV00_15210</name>
</gene>